<comment type="caution">
    <text evidence="1">The sequence shown here is derived from an EMBL/GenBank/DDBJ whole genome shotgun (WGS) entry which is preliminary data.</text>
</comment>
<evidence type="ECO:0000313" key="1">
    <source>
        <dbReference type="EMBL" id="GBP14714.1"/>
    </source>
</evidence>
<dbReference type="Proteomes" id="UP000299102">
    <property type="component" value="Unassembled WGS sequence"/>
</dbReference>
<accession>A0A4C1TKY6</accession>
<proteinExistence type="predicted"/>
<evidence type="ECO:0000313" key="2">
    <source>
        <dbReference type="Proteomes" id="UP000299102"/>
    </source>
</evidence>
<reference evidence="1 2" key="1">
    <citation type="journal article" date="2019" name="Commun. Biol.">
        <title>The bagworm genome reveals a unique fibroin gene that provides high tensile strength.</title>
        <authorList>
            <person name="Kono N."/>
            <person name="Nakamura H."/>
            <person name="Ohtoshi R."/>
            <person name="Tomita M."/>
            <person name="Numata K."/>
            <person name="Arakawa K."/>
        </authorList>
    </citation>
    <scope>NUCLEOTIDE SEQUENCE [LARGE SCALE GENOMIC DNA]</scope>
</reference>
<protein>
    <submittedName>
        <fullName evidence="1">Uncharacterized protein</fullName>
    </submittedName>
</protein>
<dbReference type="EMBL" id="BGZK01000066">
    <property type="protein sequence ID" value="GBP14714.1"/>
    <property type="molecule type" value="Genomic_DNA"/>
</dbReference>
<keyword evidence="2" id="KW-1185">Reference proteome</keyword>
<name>A0A4C1TKY6_EUMVA</name>
<gene>
    <name evidence="1" type="ORF">EVAR_9619_1</name>
</gene>
<dbReference type="AlphaFoldDB" id="A0A4C1TKY6"/>
<organism evidence="1 2">
    <name type="scientific">Eumeta variegata</name>
    <name type="common">Bagworm moth</name>
    <name type="synonym">Eumeta japonica</name>
    <dbReference type="NCBI Taxonomy" id="151549"/>
    <lineage>
        <taxon>Eukaryota</taxon>
        <taxon>Metazoa</taxon>
        <taxon>Ecdysozoa</taxon>
        <taxon>Arthropoda</taxon>
        <taxon>Hexapoda</taxon>
        <taxon>Insecta</taxon>
        <taxon>Pterygota</taxon>
        <taxon>Neoptera</taxon>
        <taxon>Endopterygota</taxon>
        <taxon>Lepidoptera</taxon>
        <taxon>Glossata</taxon>
        <taxon>Ditrysia</taxon>
        <taxon>Tineoidea</taxon>
        <taxon>Psychidae</taxon>
        <taxon>Oiketicinae</taxon>
        <taxon>Eumeta</taxon>
    </lineage>
</organism>
<sequence>MQRYANLVQRVSQPRLRAIGKSISAASCRNKIRDRRIKAAVIFTAAAWECEANSGGGSRRLRRVVSPQSLSSEYTQSISIYIQNVSPRLLCFRRLLLRESRAERGCAE</sequence>